<feature type="chain" id="PRO_5016448251" evidence="16">
    <location>
        <begin position="27"/>
        <end position="782"/>
    </location>
</feature>
<evidence type="ECO:0000256" key="8">
    <source>
        <dbReference type="ARBA" id="ARBA00023065"/>
    </source>
</evidence>
<dbReference type="PROSITE" id="PS52016">
    <property type="entry name" value="TONB_DEPENDENT_REC_3"/>
    <property type="match status" value="1"/>
</dbReference>
<evidence type="ECO:0000256" key="5">
    <source>
        <dbReference type="ARBA" id="ARBA00022692"/>
    </source>
</evidence>
<evidence type="ECO:0000256" key="6">
    <source>
        <dbReference type="ARBA" id="ARBA00022729"/>
    </source>
</evidence>
<keyword evidence="4" id="KW-0410">Iron transport</keyword>
<feature type="short sequence motif" description="TonB C-terminal box" evidence="13">
    <location>
        <begin position="765"/>
        <end position="782"/>
    </location>
</feature>
<dbReference type="OrthoDB" id="9760333at2"/>
<dbReference type="InterPro" id="IPR012910">
    <property type="entry name" value="Plug_dom"/>
</dbReference>
<keyword evidence="19" id="KW-0675">Receptor</keyword>
<dbReference type="CDD" id="cd01347">
    <property type="entry name" value="ligand_gated_channel"/>
    <property type="match status" value="1"/>
</dbReference>
<dbReference type="InterPro" id="IPR010917">
    <property type="entry name" value="TonB_rcpt_CS"/>
</dbReference>
<dbReference type="PANTHER" id="PTHR32552">
    <property type="entry name" value="FERRICHROME IRON RECEPTOR-RELATED"/>
    <property type="match status" value="1"/>
</dbReference>
<evidence type="ECO:0000256" key="16">
    <source>
        <dbReference type="SAM" id="SignalP"/>
    </source>
</evidence>
<reference evidence="20" key="1">
    <citation type="submission" date="2018-05" db="EMBL/GenBank/DDBJ databases">
        <authorList>
            <person name="Li X."/>
        </authorList>
    </citation>
    <scope>NUCLEOTIDE SEQUENCE [LARGE SCALE GENOMIC DNA]</scope>
    <source>
        <strain evidence="20">YIM 73061</strain>
    </source>
</reference>
<feature type="domain" description="TonB-dependent receptor-like beta-barrel" evidence="17">
    <location>
        <begin position="318"/>
        <end position="741"/>
    </location>
</feature>
<keyword evidence="11 12" id="KW-0998">Cell outer membrane</keyword>
<evidence type="ECO:0000256" key="2">
    <source>
        <dbReference type="ARBA" id="ARBA00022448"/>
    </source>
</evidence>
<evidence type="ECO:0000256" key="11">
    <source>
        <dbReference type="ARBA" id="ARBA00023237"/>
    </source>
</evidence>
<feature type="signal peptide" evidence="16">
    <location>
        <begin position="1"/>
        <end position="26"/>
    </location>
</feature>
<dbReference type="AlphaFoldDB" id="A0A328AUW6"/>
<keyword evidence="10 12" id="KW-0472">Membrane</keyword>
<gene>
    <name evidence="19" type="ORF">DJ018_08645</name>
</gene>
<evidence type="ECO:0000256" key="13">
    <source>
        <dbReference type="PROSITE-ProRule" id="PRU10144"/>
    </source>
</evidence>
<dbReference type="InterPro" id="IPR000531">
    <property type="entry name" value="Beta-barrel_TonB"/>
</dbReference>
<comment type="similarity">
    <text evidence="12 14">Belongs to the TonB-dependent receptor family.</text>
</comment>
<dbReference type="Pfam" id="PF00593">
    <property type="entry name" value="TonB_dep_Rec_b-barrel"/>
    <property type="match status" value="1"/>
</dbReference>
<evidence type="ECO:0000259" key="17">
    <source>
        <dbReference type="Pfam" id="PF00593"/>
    </source>
</evidence>
<dbReference type="PANTHER" id="PTHR32552:SF81">
    <property type="entry name" value="TONB-DEPENDENT OUTER MEMBRANE RECEPTOR"/>
    <property type="match status" value="1"/>
</dbReference>
<dbReference type="SUPFAM" id="SSF56935">
    <property type="entry name" value="Porins"/>
    <property type="match status" value="1"/>
</dbReference>
<dbReference type="GO" id="GO:0006826">
    <property type="term" value="P:iron ion transport"/>
    <property type="evidence" value="ECO:0007669"/>
    <property type="project" value="UniProtKB-KW"/>
</dbReference>
<keyword evidence="9 14" id="KW-0798">TonB box</keyword>
<dbReference type="Proteomes" id="UP000249725">
    <property type="component" value="Unassembled WGS sequence"/>
</dbReference>
<evidence type="ECO:0000256" key="10">
    <source>
        <dbReference type="ARBA" id="ARBA00023136"/>
    </source>
</evidence>
<keyword evidence="20" id="KW-1185">Reference proteome</keyword>
<dbReference type="Pfam" id="PF07715">
    <property type="entry name" value="Plug"/>
    <property type="match status" value="1"/>
</dbReference>
<proteinExistence type="inferred from homology"/>
<comment type="subcellular location">
    <subcellularLocation>
        <location evidence="1 12">Cell outer membrane</location>
        <topology evidence="1 12">Multi-pass membrane protein</topology>
    </subcellularLocation>
</comment>
<sequence length="782" mass="83741">MRRLSLRLSALTGAGAAALCASTAYAAPDSAPNWRTAATGTATSASSIAVDAADAADLTEVVVTARRTAERAQDVPIPLSVVSGDALERSGGYTLVDIQNRVPNLVAFNSNPRNSSVGIRGIGVSSAADGLDTSVGVYVDGVYLGRPGMALQDLIDVEQVEVLRGPQGTLFGRNSSAGVLNITTRRPSFTPGATFEVSLGDYDYRQFRGSVTGPLIADRLAGRLTVFRTDRDGVLKNPRTGVAGNSIGRFGVRGQLLFTPTESLSARLIAEYSDENDTCCVSVVNQVFDPAISATTRRTLQAFAVLGFTPAVSQDVYDANAPQKMRTDQKAVSAEVNWDLGFGDLTSISAWRYWHFDPLQDSDNTPLDILQKNAAITKDWQWSQELRLASKPGRLTWQTGLYLFRQKLKDHYVLNQFGSDAGAFYTVYNRLSNPSAPVVNIAAGSQYLGDTTAITESWAVFGQANYDLTDRLILTAGLRYTHDERHGTTVTSTRGTPYGPTSIPFNYDITVDGGNWSYLVSATWRLTDQVNAYASYSTGYKAAGLNLNSSVSAGTPLVLEPEEVQDGELGLKSSLWGNRATLNANLYWAELTGLQANIYPSNGAKSYLANVGDVRARGVELEGAVEVTSQLTLSANGSYNDVSYSDYPNGPCPVGQTAPCDMTGRPVYQAPRWTAAANAEWRGDLGNGIEPFALVQYSYRSAVFGSVDDAPYSRIKGYALLNLRAGARFGDRYEVSAWVSNALDEFYLATLGSASVPGAGSWGATGQPGAPRTAGVTLRADF</sequence>
<evidence type="ECO:0000256" key="1">
    <source>
        <dbReference type="ARBA" id="ARBA00004571"/>
    </source>
</evidence>
<comment type="caution">
    <text evidence="19">The sequence shown here is derived from an EMBL/GenBank/DDBJ whole genome shotgun (WGS) entry which is preliminary data.</text>
</comment>
<feature type="region of interest" description="Disordered" evidence="15">
    <location>
        <begin position="762"/>
        <end position="782"/>
    </location>
</feature>
<dbReference type="InterPro" id="IPR039426">
    <property type="entry name" value="TonB-dep_rcpt-like"/>
</dbReference>
<evidence type="ECO:0000256" key="15">
    <source>
        <dbReference type="SAM" id="MobiDB-lite"/>
    </source>
</evidence>
<evidence type="ECO:0000256" key="12">
    <source>
        <dbReference type="PROSITE-ProRule" id="PRU01360"/>
    </source>
</evidence>
<keyword evidence="6 16" id="KW-0732">Signal</keyword>
<name>A0A328AUW6_9CAUL</name>
<evidence type="ECO:0000256" key="14">
    <source>
        <dbReference type="RuleBase" id="RU003357"/>
    </source>
</evidence>
<dbReference type="PROSITE" id="PS01156">
    <property type="entry name" value="TONB_DEPENDENT_REC_2"/>
    <property type="match status" value="1"/>
</dbReference>
<dbReference type="Gene3D" id="2.40.170.20">
    <property type="entry name" value="TonB-dependent receptor, beta-barrel domain"/>
    <property type="match status" value="1"/>
</dbReference>
<evidence type="ECO:0000256" key="7">
    <source>
        <dbReference type="ARBA" id="ARBA00023004"/>
    </source>
</evidence>
<keyword evidence="7" id="KW-0408">Iron</keyword>
<dbReference type="GO" id="GO:0009279">
    <property type="term" value="C:cell outer membrane"/>
    <property type="evidence" value="ECO:0007669"/>
    <property type="project" value="UniProtKB-SubCell"/>
</dbReference>
<evidence type="ECO:0000256" key="9">
    <source>
        <dbReference type="ARBA" id="ARBA00023077"/>
    </source>
</evidence>
<evidence type="ECO:0000256" key="3">
    <source>
        <dbReference type="ARBA" id="ARBA00022452"/>
    </source>
</evidence>
<protein>
    <submittedName>
        <fullName evidence="19">TonB-dependent receptor</fullName>
    </submittedName>
</protein>
<evidence type="ECO:0000256" key="4">
    <source>
        <dbReference type="ARBA" id="ARBA00022496"/>
    </source>
</evidence>
<feature type="domain" description="TonB-dependent receptor plug" evidence="18">
    <location>
        <begin position="72"/>
        <end position="179"/>
    </location>
</feature>
<keyword evidence="8" id="KW-0406">Ion transport</keyword>
<evidence type="ECO:0000313" key="20">
    <source>
        <dbReference type="Proteomes" id="UP000249725"/>
    </source>
</evidence>
<keyword evidence="3 12" id="KW-1134">Transmembrane beta strand</keyword>
<evidence type="ECO:0000313" key="19">
    <source>
        <dbReference type="EMBL" id="RAK57961.1"/>
    </source>
</evidence>
<organism evidence="19 20">
    <name type="scientific">Phenylobacterium deserti</name>
    <dbReference type="NCBI Taxonomy" id="1914756"/>
    <lineage>
        <taxon>Bacteria</taxon>
        <taxon>Pseudomonadati</taxon>
        <taxon>Pseudomonadota</taxon>
        <taxon>Alphaproteobacteria</taxon>
        <taxon>Caulobacterales</taxon>
        <taxon>Caulobacteraceae</taxon>
        <taxon>Phenylobacterium</taxon>
    </lineage>
</organism>
<accession>A0A328AUW6</accession>
<dbReference type="EMBL" id="QFYR01000001">
    <property type="protein sequence ID" value="RAK57961.1"/>
    <property type="molecule type" value="Genomic_DNA"/>
</dbReference>
<dbReference type="InterPro" id="IPR036942">
    <property type="entry name" value="Beta-barrel_TonB_sf"/>
</dbReference>
<evidence type="ECO:0000259" key="18">
    <source>
        <dbReference type="Pfam" id="PF07715"/>
    </source>
</evidence>
<keyword evidence="5 12" id="KW-0812">Transmembrane</keyword>
<keyword evidence="2 12" id="KW-0813">Transport</keyword>